<evidence type="ECO:0000313" key="11">
    <source>
        <dbReference type="EMBL" id="TFK46900.1"/>
    </source>
</evidence>
<dbReference type="GO" id="GO:0005634">
    <property type="term" value="C:nucleus"/>
    <property type="evidence" value="ECO:0007669"/>
    <property type="project" value="TreeGrafter"/>
</dbReference>
<keyword evidence="4" id="KW-0808">Transferase</keyword>
<evidence type="ECO:0000256" key="2">
    <source>
        <dbReference type="ARBA" id="ARBA00020451"/>
    </source>
</evidence>
<dbReference type="GO" id="GO:0052905">
    <property type="term" value="F:tRNA (guanosine(9)-N1)-methyltransferase activity"/>
    <property type="evidence" value="ECO:0007669"/>
    <property type="project" value="UniProtKB-EC"/>
</dbReference>
<dbReference type="OrthoDB" id="278300at2759"/>
<dbReference type="InterPro" id="IPR007356">
    <property type="entry name" value="tRNA_m1G_MeTrfase_euk"/>
</dbReference>
<evidence type="ECO:0000256" key="6">
    <source>
        <dbReference type="ARBA" id="ARBA00031792"/>
    </source>
</evidence>
<feature type="compositionally biased region" description="Basic and acidic residues" evidence="9">
    <location>
        <begin position="32"/>
        <end position="49"/>
    </location>
</feature>
<evidence type="ECO:0000259" key="10">
    <source>
        <dbReference type="PROSITE" id="PS51675"/>
    </source>
</evidence>
<sequence length="375" mass="41927">MENAASSSTTPTADQGQPLSKNAQKKLAKAAHYAELKLERRAREKEQRKEKKRIRAEKRAAGELDSDEELENEARRKRRKGDAGKKTVFGARVVVDLGFDELMSEKEIISLSSQLAYTYSANRRSSSPFSSLLFTSLNGRTLTRLENVGDASYKRWINTEWWTEGYEKLWETDSAPHAVASQEPSAEGVSTGLQVTGEAPVQQITDAVDSGETGTSVEPAELSAARFKASKETVVYLTADSSDELLELKEDETYIIGGIVDRNRYKNLCFNKANGQDIRTARLPIGTYLSHLPTRKVLTVNQVFEIMLKWVETRDWEEALHAVIPKRKFQSQGNGKDKSVAESELGKDDDGSRDEPVCEVDKEIVTAEELEEEQS</sequence>
<feature type="domain" description="SAM-dependent MTase TRM10-type" evidence="10">
    <location>
        <begin position="76"/>
        <end position="331"/>
    </location>
</feature>
<evidence type="ECO:0000256" key="7">
    <source>
        <dbReference type="ARBA" id="ARBA00032166"/>
    </source>
</evidence>
<feature type="region of interest" description="Disordered" evidence="9">
    <location>
        <begin position="1"/>
        <end position="82"/>
    </location>
</feature>
<evidence type="ECO:0000256" key="8">
    <source>
        <dbReference type="ARBA" id="ARBA00048434"/>
    </source>
</evidence>
<dbReference type="EC" id="2.1.1.221" evidence="1"/>
<evidence type="ECO:0000313" key="12">
    <source>
        <dbReference type="Proteomes" id="UP000305948"/>
    </source>
</evidence>
<keyword evidence="12" id="KW-1185">Reference proteome</keyword>
<dbReference type="PANTHER" id="PTHR13563">
    <property type="entry name" value="TRNA (GUANINE-9-) METHYLTRANSFERASE"/>
    <property type="match status" value="1"/>
</dbReference>
<dbReference type="Gene3D" id="3.40.1280.30">
    <property type="match status" value="1"/>
</dbReference>
<comment type="catalytic activity">
    <reaction evidence="8">
        <text>guanosine(9) in tRNA + S-adenosyl-L-methionine = N(1)-methylguanosine(9) in tRNA + S-adenosyl-L-homocysteine + H(+)</text>
        <dbReference type="Rhea" id="RHEA:43156"/>
        <dbReference type="Rhea" id="RHEA-COMP:10367"/>
        <dbReference type="Rhea" id="RHEA-COMP:10368"/>
        <dbReference type="ChEBI" id="CHEBI:15378"/>
        <dbReference type="ChEBI" id="CHEBI:57856"/>
        <dbReference type="ChEBI" id="CHEBI:59789"/>
        <dbReference type="ChEBI" id="CHEBI:73542"/>
        <dbReference type="ChEBI" id="CHEBI:74269"/>
        <dbReference type="EC" id="2.1.1.221"/>
    </reaction>
</comment>
<organism evidence="11 12">
    <name type="scientific">Heliocybe sulcata</name>
    <dbReference type="NCBI Taxonomy" id="5364"/>
    <lineage>
        <taxon>Eukaryota</taxon>
        <taxon>Fungi</taxon>
        <taxon>Dikarya</taxon>
        <taxon>Basidiomycota</taxon>
        <taxon>Agaricomycotina</taxon>
        <taxon>Agaricomycetes</taxon>
        <taxon>Gloeophyllales</taxon>
        <taxon>Gloeophyllaceae</taxon>
        <taxon>Heliocybe</taxon>
    </lineage>
</organism>
<dbReference type="GO" id="GO:0000049">
    <property type="term" value="F:tRNA binding"/>
    <property type="evidence" value="ECO:0007669"/>
    <property type="project" value="TreeGrafter"/>
</dbReference>
<protein>
    <recommendedName>
        <fullName evidence="2">tRNA (guanine(9)-N1)-methyltransferase</fullName>
        <ecNumber evidence="1">2.1.1.221</ecNumber>
    </recommendedName>
    <alternativeName>
        <fullName evidence="7">tRNA methyltransferase 10</fullName>
    </alternativeName>
    <alternativeName>
        <fullName evidence="6">tRNA(m1G9)-methyltransferase</fullName>
    </alternativeName>
</protein>
<evidence type="ECO:0000256" key="4">
    <source>
        <dbReference type="ARBA" id="ARBA00022679"/>
    </source>
</evidence>
<dbReference type="STRING" id="5364.A0A5C3MPL3"/>
<keyword evidence="5" id="KW-0949">S-adenosyl-L-methionine</keyword>
<name>A0A5C3MPL3_9AGAM</name>
<dbReference type="AlphaFoldDB" id="A0A5C3MPL3"/>
<keyword evidence="3" id="KW-0489">Methyltransferase</keyword>
<dbReference type="CDD" id="cd18089">
    <property type="entry name" value="SPOUT_Trm10-like"/>
    <property type="match status" value="1"/>
</dbReference>
<evidence type="ECO:0000256" key="9">
    <source>
        <dbReference type="SAM" id="MobiDB-lite"/>
    </source>
</evidence>
<dbReference type="InterPro" id="IPR038459">
    <property type="entry name" value="MT_TRM10-typ_sf"/>
</dbReference>
<proteinExistence type="predicted"/>
<dbReference type="PANTHER" id="PTHR13563:SF13">
    <property type="entry name" value="TRNA METHYLTRANSFERASE 10 HOMOLOG A"/>
    <property type="match status" value="1"/>
</dbReference>
<reference evidence="11 12" key="1">
    <citation type="journal article" date="2019" name="Nat. Ecol. Evol.">
        <title>Megaphylogeny resolves global patterns of mushroom evolution.</title>
        <authorList>
            <person name="Varga T."/>
            <person name="Krizsan K."/>
            <person name="Foldi C."/>
            <person name="Dima B."/>
            <person name="Sanchez-Garcia M."/>
            <person name="Sanchez-Ramirez S."/>
            <person name="Szollosi G.J."/>
            <person name="Szarkandi J.G."/>
            <person name="Papp V."/>
            <person name="Albert L."/>
            <person name="Andreopoulos W."/>
            <person name="Angelini C."/>
            <person name="Antonin V."/>
            <person name="Barry K.W."/>
            <person name="Bougher N.L."/>
            <person name="Buchanan P."/>
            <person name="Buyck B."/>
            <person name="Bense V."/>
            <person name="Catcheside P."/>
            <person name="Chovatia M."/>
            <person name="Cooper J."/>
            <person name="Damon W."/>
            <person name="Desjardin D."/>
            <person name="Finy P."/>
            <person name="Geml J."/>
            <person name="Haridas S."/>
            <person name="Hughes K."/>
            <person name="Justo A."/>
            <person name="Karasinski D."/>
            <person name="Kautmanova I."/>
            <person name="Kiss B."/>
            <person name="Kocsube S."/>
            <person name="Kotiranta H."/>
            <person name="LaButti K.M."/>
            <person name="Lechner B.E."/>
            <person name="Liimatainen K."/>
            <person name="Lipzen A."/>
            <person name="Lukacs Z."/>
            <person name="Mihaltcheva S."/>
            <person name="Morgado L.N."/>
            <person name="Niskanen T."/>
            <person name="Noordeloos M.E."/>
            <person name="Ohm R.A."/>
            <person name="Ortiz-Santana B."/>
            <person name="Ovrebo C."/>
            <person name="Racz N."/>
            <person name="Riley R."/>
            <person name="Savchenko A."/>
            <person name="Shiryaev A."/>
            <person name="Soop K."/>
            <person name="Spirin V."/>
            <person name="Szebenyi C."/>
            <person name="Tomsovsky M."/>
            <person name="Tulloss R.E."/>
            <person name="Uehling J."/>
            <person name="Grigoriev I.V."/>
            <person name="Vagvolgyi C."/>
            <person name="Papp T."/>
            <person name="Martin F.M."/>
            <person name="Miettinen O."/>
            <person name="Hibbett D.S."/>
            <person name="Nagy L.G."/>
        </authorList>
    </citation>
    <scope>NUCLEOTIDE SEQUENCE [LARGE SCALE GENOMIC DNA]</scope>
    <source>
        <strain evidence="11 12">OMC1185</strain>
    </source>
</reference>
<accession>A0A5C3MPL3</accession>
<feature type="compositionally biased region" description="Basic and acidic residues" evidence="9">
    <location>
        <begin position="335"/>
        <end position="359"/>
    </location>
</feature>
<dbReference type="GO" id="GO:0002939">
    <property type="term" value="P:tRNA N1-guanine methylation"/>
    <property type="evidence" value="ECO:0007669"/>
    <property type="project" value="TreeGrafter"/>
</dbReference>
<feature type="compositionally biased region" description="Polar residues" evidence="9">
    <location>
        <begin position="1"/>
        <end position="22"/>
    </location>
</feature>
<dbReference type="InterPro" id="IPR028564">
    <property type="entry name" value="MT_TRM10-typ"/>
</dbReference>
<gene>
    <name evidence="11" type="ORF">OE88DRAFT_1706525</name>
</gene>
<dbReference type="PROSITE" id="PS51675">
    <property type="entry name" value="SAM_MT_TRM10"/>
    <property type="match status" value="1"/>
</dbReference>
<evidence type="ECO:0000256" key="3">
    <source>
        <dbReference type="ARBA" id="ARBA00022603"/>
    </source>
</evidence>
<evidence type="ECO:0000256" key="5">
    <source>
        <dbReference type="ARBA" id="ARBA00022691"/>
    </source>
</evidence>
<evidence type="ECO:0000256" key="1">
    <source>
        <dbReference type="ARBA" id="ARBA00012797"/>
    </source>
</evidence>
<dbReference type="Proteomes" id="UP000305948">
    <property type="component" value="Unassembled WGS sequence"/>
</dbReference>
<dbReference type="EMBL" id="ML213526">
    <property type="protein sequence ID" value="TFK46900.1"/>
    <property type="molecule type" value="Genomic_DNA"/>
</dbReference>
<feature type="region of interest" description="Disordered" evidence="9">
    <location>
        <begin position="330"/>
        <end position="359"/>
    </location>
</feature>